<evidence type="ECO:0000259" key="2">
    <source>
        <dbReference type="Pfam" id="PF14587"/>
    </source>
</evidence>
<dbReference type="Gene3D" id="3.20.20.80">
    <property type="entry name" value="Glycosidases"/>
    <property type="match status" value="1"/>
</dbReference>
<proteinExistence type="predicted"/>
<dbReference type="SUPFAM" id="SSF50370">
    <property type="entry name" value="Ricin B-like lectins"/>
    <property type="match status" value="1"/>
</dbReference>
<organism evidence="3 4">
    <name type="scientific">Prevotella communis</name>
    <dbReference type="NCBI Taxonomy" id="2913614"/>
    <lineage>
        <taxon>Bacteria</taxon>
        <taxon>Pseudomonadati</taxon>
        <taxon>Bacteroidota</taxon>
        <taxon>Bacteroidia</taxon>
        <taxon>Bacteroidales</taxon>
        <taxon>Prevotellaceae</taxon>
        <taxon>Prevotella</taxon>
    </lineage>
</organism>
<evidence type="ECO:0000313" key="3">
    <source>
        <dbReference type="EMBL" id="SDG76762.1"/>
    </source>
</evidence>
<dbReference type="Gene3D" id="2.80.10.50">
    <property type="match status" value="1"/>
</dbReference>
<dbReference type="STRING" id="645274.SAMN04487901_10937"/>
<accession>A0A1G7WXW4</accession>
<keyword evidence="1" id="KW-0732">Signal</keyword>
<feature type="domain" description="Endo-beta-1,6-galactanase-like" evidence="2">
    <location>
        <begin position="166"/>
        <end position="394"/>
    </location>
</feature>
<dbReference type="Pfam" id="PF14587">
    <property type="entry name" value="Glyco_hydr_30_2"/>
    <property type="match status" value="1"/>
</dbReference>
<dbReference type="InterPro" id="IPR039743">
    <property type="entry name" value="6GAL/EXGAL"/>
</dbReference>
<dbReference type="EMBL" id="FNCQ01000009">
    <property type="protein sequence ID" value="SDG76762.1"/>
    <property type="molecule type" value="Genomic_DNA"/>
</dbReference>
<dbReference type="CDD" id="cd00161">
    <property type="entry name" value="beta-trefoil_Ricin-like"/>
    <property type="match status" value="1"/>
</dbReference>
<gene>
    <name evidence="3" type="ORF">SAMN04487901_10937</name>
</gene>
<evidence type="ECO:0000313" key="4">
    <source>
        <dbReference type="Proteomes" id="UP000198779"/>
    </source>
</evidence>
<feature type="chain" id="PRO_5011478117" evidence="1">
    <location>
        <begin position="21"/>
        <end position="817"/>
    </location>
</feature>
<keyword evidence="3" id="KW-0378">Hydrolase</keyword>
<dbReference type="Gene3D" id="2.60.40.1180">
    <property type="entry name" value="Golgi alpha-mannosidase II"/>
    <property type="match status" value="1"/>
</dbReference>
<dbReference type="SUPFAM" id="SSF51445">
    <property type="entry name" value="(Trans)glycosidases"/>
    <property type="match status" value="1"/>
</dbReference>
<protein>
    <submittedName>
        <fullName evidence="3">O-Glycosyl hydrolase</fullName>
    </submittedName>
</protein>
<feature type="signal peptide" evidence="1">
    <location>
        <begin position="1"/>
        <end position="20"/>
    </location>
</feature>
<dbReference type="InterPro" id="IPR017853">
    <property type="entry name" value="GH"/>
</dbReference>
<dbReference type="InterPro" id="IPR039514">
    <property type="entry name" value="6GAL-like"/>
</dbReference>
<dbReference type="RefSeq" id="WP_255399844.1">
    <property type="nucleotide sequence ID" value="NZ_FNCQ01000009.1"/>
</dbReference>
<keyword evidence="4" id="KW-1185">Reference proteome</keyword>
<dbReference type="PANTHER" id="PTHR42767:SF1">
    <property type="entry name" value="ENDO-BETA-1,6-GALACTANASE-LIKE DOMAIN-CONTAINING PROTEIN"/>
    <property type="match status" value="1"/>
</dbReference>
<dbReference type="Proteomes" id="UP000198779">
    <property type="component" value="Unassembled WGS sequence"/>
</dbReference>
<dbReference type="AlphaFoldDB" id="A0A1G7WXW4"/>
<evidence type="ECO:0000256" key="1">
    <source>
        <dbReference type="SAM" id="SignalP"/>
    </source>
</evidence>
<dbReference type="InterPro" id="IPR035992">
    <property type="entry name" value="Ricin_B-like_lectins"/>
</dbReference>
<sequence>MKRCLLFLATTMVAAVAGWAQTSFSEPTTLYVMHSSGNHLEKGTDNGGWIEASTKSNPQKMTLIPDGTGYYSIQVDGQKAFLSQSRQWNTVFVADSSLAEAKFLIEPGMSQYVKLRCKSNNKYLGTDSNDGHQKVFSDKDGSDMKHLWYFGSKVNATPPVDTLTYMVNPQVVRQHFDGWGVSLCWWAGQCGKWSDEKITEIVKWLVSPTGLNYTHFRYNIGGGDDPENSHCDLHHMGRGKGLRAEMEGFKDFSGDEYHWDRDAAQRKIMLKIKELRPDAVFEAFSNSCPYYMTYSGCCSGNVDGGKDNLKPEYYEEFAHYLVDVCKHYKDEYGIEFKTLEPFNESVTNFWYANGPQEGCHFDYASQIKFIRVLEPILKASGLSTVISASDETNIGLSVEGFKQYKNAGVLSKVGQWNTHTYSGNNADRSRLAFLAHQSDMPLWMSETGSGGNGIGGNLSMAQRLLDDMRYIQPEAWIDWQYMEEANDQWCTIRGSFADQTYAKVKNYYVRQQCSRFIKHGYDIITSPCPKTLAAVNAARDTLVLVVLNEGTKAIHNIDLSLFPDLPALTSIKAYRTSASENLTSTKSGVTLNGSEMKVIMPAQSIMTFIIPTQCAVAEPDSLLRDGCEYLIIPRHETSRAVSATGSRVTIQDIDYGDAQRWMLSDLGNGTYGLQNALGLRLTAHRNLSSSTLTATKSEADEQDFYIEVVDYPYYKILAKKGHSHAFDLNNESTALGTAVSVWQYQDGNAAPIHRQWMLFPLNSSQKTDAIHELPMSQERMMQSAEKRIYDLSGRRMGNRGGLNKGLYIINGRKVVIP</sequence>
<reference evidence="4" key="1">
    <citation type="submission" date="2016-10" db="EMBL/GenBank/DDBJ databases">
        <authorList>
            <person name="Varghese N."/>
            <person name="Submissions S."/>
        </authorList>
    </citation>
    <scope>NUCLEOTIDE SEQUENCE [LARGE SCALE GENOMIC DNA]</scope>
    <source>
        <strain evidence="4">BP1-148</strain>
    </source>
</reference>
<dbReference type="GO" id="GO:0004553">
    <property type="term" value="F:hydrolase activity, hydrolyzing O-glycosyl compounds"/>
    <property type="evidence" value="ECO:0007669"/>
    <property type="project" value="InterPro"/>
</dbReference>
<dbReference type="PANTHER" id="PTHR42767">
    <property type="entry name" value="ENDO-BETA-1,6-GALACTANASE"/>
    <property type="match status" value="1"/>
</dbReference>
<dbReference type="InterPro" id="IPR013780">
    <property type="entry name" value="Glyco_hydro_b"/>
</dbReference>
<name>A0A1G7WXW4_9BACT</name>